<sequence length="240" mass="27036">MTDAVPDVDVRDYDVGVFQRLNNFQIAKGHLDGDRDYVTELGDVICHHGMHEVVGVTLLHKHFEIADDELVVREFVDNVSYMKPWNVDTLPRLLPYLWKAEVTDERADYFPLEFCAYPPEIRPEAERDLQRLRGSSAFLAAFAAKLDELGLREVFGLAHLRSRDGLVLAEGETLLETTDEERRILTLRPARAAEVEGLDTTQTLWIYRPAMSRTGAAINGACCGAHCAGHCRAHCTGHLY</sequence>
<dbReference type="EMBL" id="JAAXKZ010000035">
    <property type="protein sequence ID" value="NMH92264.1"/>
    <property type="molecule type" value="Genomic_DNA"/>
</dbReference>
<accession>A0A848DIH8</accession>
<comment type="caution">
    <text evidence="1">The sequence shown here is derived from an EMBL/GenBank/DDBJ whole genome shotgun (WGS) entry which is preliminary data.</text>
</comment>
<gene>
    <name evidence="1" type="ORF">HF519_11920</name>
</gene>
<name>A0A848DIH8_9PSEU</name>
<proteinExistence type="predicted"/>
<organism evidence="1 2">
    <name type="scientific">Pseudonocardia bannensis</name>
    <dbReference type="NCBI Taxonomy" id="630973"/>
    <lineage>
        <taxon>Bacteria</taxon>
        <taxon>Bacillati</taxon>
        <taxon>Actinomycetota</taxon>
        <taxon>Actinomycetes</taxon>
        <taxon>Pseudonocardiales</taxon>
        <taxon>Pseudonocardiaceae</taxon>
        <taxon>Pseudonocardia</taxon>
    </lineage>
</organism>
<dbReference type="RefSeq" id="WP_169412978.1">
    <property type="nucleotide sequence ID" value="NZ_JAAXKZ010000035.1"/>
</dbReference>
<dbReference type="Proteomes" id="UP000586918">
    <property type="component" value="Unassembled WGS sequence"/>
</dbReference>
<reference evidence="1 2" key="1">
    <citation type="submission" date="2020-04" db="EMBL/GenBank/DDBJ databases">
        <authorList>
            <person name="Klaysubun C."/>
            <person name="Duangmal K."/>
            <person name="Lipun K."/>
        </authorList>
    </citation>
    <scope>NUCLEOTIDE SEQUENCE [LARGE SCALE GENOMIC DNA]</scope>
    <source>
        <strain evidence="1 2">DSM 45300</strain>
    </source>
</reference>
<evidence type="ECO:0000313" key="1">
    <source>
        <dbReference type="EMBL" id="NMH92264.1"/>
    </source>
</evidence>
<dbReference type="AlphaFoldDB" id="A0A848DIH8"/>
<evidence type="ECO:0000313" key="2">
    <source>
        <dbReference type="Proteomes" id="UP000586918"/>
    </source>
</evidence>
<protein>
    <submittedName>
        <fullName evidence="1">Uncharacterized protein</fullName>
    </submittedName>
</protein>
<keyword evidence="2" id="KW-1185">Reference proteome</keyword>